<evidence type="ECO:0000256" key="2">
    <source>
        <dbReference type="SAM" id="SignalP"/>
    </source>
</evidence>
<comment type="caution">
    <text evidence="3">The sequence shown here is derived from an EMBL/GenBank/DDBJ whole genome shotgun (WGS) entry which is preliminary data.</text>
</comment>
<keyword evidence="4" id="KW-1185">Reference proteome</keyword>
<evidence type="ECO:0000313" key="3">
    <source>
        <dbReference type="EMBL" id="MDV6226921.1"/>
    </source>
</evidence>
<dbReference type="EMBL" id="JAWLIP010000005">
    <property type="protein sequence ID" value="MDV6226921.1"/>
    <property type="molecule type" value="Genomic_DNA"/>
</dbReference>
<dbReference type="Proteomes" id="UP001185659">
    <property type="component" value="Unassembled WGS sequence"/>
</dbReference>
<dbReference type="Gene3D" id="3.10.620.30">
    <property type="match status" value="1"/>
</dbReference>
<dbReference type="InterPro" id="IPR038765">
    <property type="entry name" value="Papain-like_cys_pep_sf"/>
</dbReference>
<dbReference type="InterPro" id="IPR010319">
    <property type="entry name" value="Transglutaminase-like_Cys_pept"/>
</dbReference>
<keyword evidence="2" id="KW-0732">Signal</keyword>
<accession>A0ABU4AKY6</accession>
<organism evidence="3 4">
    <name type="scientific">Nitratireductor aquimarinus</name>
    <dbReference type="NCBI Taxonomy" id="889300"/>
    <lineage>
        <taxon>Bacteria</taxon>
        <taxon>Pseudomonadati</taxon>
        <taxon>Pseudomonadota</taxon>
        <taxon>Alphaproteobacteria</taxon>
        <taxon>Hyphomicrobiales</taxon>
        <taxon>Phyllobacteriaceae</taxon>
        <taxon>Nitratireductor</taxon>
    </lineage>
</organism>
<name>A0ABU4AKY6_9HYPH</name>
<feature type="signal peptide" evidence="2">
    <location>
        <begin position="1"/>
        <end position="24"/>
    </location>
</feature>
<reference evidence="3 4" key="1">
    <citation type="submission" date="2023-10" db="EMBL/GenBank/DDBJ databases">
        <authorList>
            <person name="Venkata Ramana C."/>
            <person name="Sasikala C."/>
            <person name="Dhurka M."/>
        </authorList>
    </citation>
    <scope>NUCLEOTIDE SEQUENCE [LARGE SCALE GENOMIC DNA]</scope>
    <source>
        <strain evidence="3 4">KCTC 32151</strain>
    </source>
</reference>
<dbReference type="Pfam" id="PF06035">
    <property type="entry name" value="Peptidase_C93"/>
    <property type="match status" value="1"/>
</dbReference>
<evidence type="ECO:0000256" key="1">
    <source>
        <dbReference type="SAM" id="MobiDB-lite"/>
    </source>
</evidence>
<evidence type="ECO:0000313" key="4">
    <source>
        <dbReference type="Proteomes" id="UP001185659"/>
    </source>
</evidence>
<sequence length="327" mass="34745">MKNSRGLYIGASLALAISASASLAMQNEAQAGAYAPSPVQVSFISSMSAMSAAATMTAATRGLVELKMQWERAASRAAPQNARFAAGAGKRPAGERRQAGSAATGVFGSVAIPFRALPSSASWKAVYPSIARADFAACTEAGDCAQRAKDLAQLVRDVKAGPFSRKLAEINRAVNRRIAYVSDRNNYRQLDLWAKPRDILQRGKGDCEDYAILKMAALNAAGIPLGSMSIVVLQDQRRSLFHAVLTVSTSQGHYVLDNLHDRVMKDTAFGDYLPLYSLSADRSWIHGRKRDGSMVATLEGLPSDLSPGEGLDNAAAPQNRVTGVNGG</sequence>
<dbReference type="PANTHER" id="PTHR39327:SF1">
    <property type="entry name" value="BLR5470 PROTEIN"/>
    <property type="match status" value="1"/>
</dbReference>
<gene>
    <name evidence="3" type="ORF">R2G56_11545</name>
</gene>
<dbReference type="RefSeq" id="WP_317561372.1">
    <property type="nucleotide sequence ID" value="NZ_JAWLIP010000005.1"/>
</dbReference>
<dbReference type="PANTHER" id="PTHR39327">
    <property type="match status" value="1"/>
</dbReference>
<feature type="chain" id="PRO_5045764530" evidence="2">
    <location>
        <begin position="25"/>
        <end position="327"/>
    </location>
</feature>
<dbReference type="SUPFAM" id="SSF54001">
    <property type="entry name" value="Cysteine proteinases"/>
    <property type="match status" value="1"/>
</dbReference>
<proteinExistence type="predicted"/>
<feature type="region of interest" description="Disordered" evidence="1">
    <location>
        <begin position="304"/>
        <end position="327"/>
    </location>
</feature>
<protein>
    <submittedName>
        <fullName evidence="3">Transglutaminase-like cysteine peptidase</fullName>
    </submittedName>
</protein>